<proteinExistence type="predicted"/>
<sequence length="284" mass="31274">MVILTGKPLLFICLNFIYVINVLIKAQQPEFLYHICPNATTYTPNSSYARNLNATLSSLSSTNSGYGFFNSSEGQGPDTANAISLCRVDVEPGMCQTCLNDSIVRLRQSCPNQREAIIYYDICLLRYSNATILGNNDMDRDVVYLWNVNNASNKEQFIWDLRPLLNKLSGEAAAGDSLLKFAMDNTTGPDFVTIYGLAQCVPYLSEQQCSTCLDRAIAQVPYCCVMKVGGRVLTASCNIRYEIYPFTSNTSLIPPPPSPPSPPPSPQRSPPVPQTPGMYVCCNS</sequence>
<name>A0ACB8ZKJ9_ARCLA</name>
<accession>A0ACB8ZKJ9</accession>
<evidence type="ECO:0000313" key="2">
    <source>
        <dbReference type="Proteomes" id="UP001055879"/>
    </source>
</evidence>
<organism evidence="1 2">
    <name type="scientific">Arctium lappa</name>
    <name type="common">Greater burdock</name>
    <name type="synonym">Lappa major</name>
    <dbReference type="NCBI Taxonomy" id="4217"/>
    <lineage>
        <taxon>Eukaryota</taxon>
        <taxon>Viridiplantae</taxon>
        <taxon>Streptophyta</taxon>
        <taxon>Embryophyta</taxon>
        <taxon>Tracheophyta</taxon>
        <taxon>Spermatophyta</taxon>
        <taxon>Magnoliopsida</taxon>
        <taxon>eudicotyledons</taxon>
        <taxon>Gunneridae</taxon>
        <taxon>Pentapetalae</taxon>
        <taxon>asterids</taxon>
        <taxon>campanulids</taxon>
        <taxon>Asterales</taxon>
        <taxon>Asteraceae</taxon>
        <taxon>Carduoideae</taxon>
        <taxon>Cardueae</taxon>
        <taxon>Arctiinae</taxon>
        <taxon>Arctium</taxon>
    </lineage>
</organism>
<reference evidence="2" key="1">
    <citation type="journal article" date="2022" name="Mol. Ecol. Resour.">
        <title>The genomes of chicory, endive, great burdock and yacon provide insights into Asteraceae palaeo-polyploidization history and plant inulin production.</title>
        <authorList>
            <person name="Fan W."/>
            <person name="Wang S."/>
            <person name="Wang H."/>
            <person name="Wang A."/>
            <person name="Jiang F."/>
            <person name="Liu H."/>
            <person name="Zhao H."/>
            <person name="Xu D."/>
            <person name="Zhang Y."/>
        </authorList>
    </citation>
    <scope>NUCLEOTIDE SEQUENCE [LARGE SCALE GENOMIC DNA]</scope>
    <source>
        <strain evidence="2">cv. Niubang</strain>
    </source>
</reference>
<gene>
    <name evidence="1" type="ORF">L6452_31194</name>
</gene>
<dbReference type="EMBL" id="CM042056">
    <property type="protein sequence ID" value="KAI3698082.1"/>
    <property type="molecule type" value="Genomic_DNA"/>
</dbReference>
<protein>
    <submittedName>
        <fullName evidence="1">Uncharacterized protein</fullName>
    </submittedName>
</protein>
<comment type="caution">
    <text evidence="1">The sequence shown here is derived from an EMBL/GenBank/DDBJ whole genome shotgun (WGS) entry which is preliminary data.</text>
</comment>
<keyword evidence="2" id="KW-1185">Reference proteome</keyword>
<dbReference type="Proteomes" id="UP001055879">
    <property type="component" value="Linkage Group LG10"/>
</dbReference>
<evidence type="ECO:0000313" key="1">
    <source>
        <dbReference type="EMBL" id="KAI3698082.1"/>
    </source>
</evidence>
<reference evidence="1 2" key="2">
    <citation type="journal article" date="2022" name="Mol. Ecol. Resour.">
        <title>The genomes of chicory, endive, great burdock and yacon provide insights into Asteraceae paleo-polyploidization history and plant inulin production.</title>
        <authorList>
            <person name="Fan W."/>
            <person name="Wang S."/>
            <person name="Wang H."/>
            <person name="Wang A."/>
            <person name="Jiang F."/>
            <person name="Liu H."/>
            <person name="Zhao H."/>
            <person name="Xu D."/>
            <person name="Zhang Y."/>
        </authorList>
    </citation>
    <scope>NUCLEOTIDE SEQUENCE [LARGE SCALE GENOMIC DNA]</scope>
    <source>
        <strain evidence="2">cv. Niubang</strain>
    </source>
</reference>